<reference evidence="2" key="1">
    <citation type="journal article" date="2014" name="Front. Microbiol.">
        <title>High frequency of phylogenetically diverse reductive dehalogenase-homologous genes in deep subseafloor sedimentary metagenomes.</title>
        <authorList>
            <person name="Kawai M."/>
            <person name="Futagami T."/>
            <person name="Toyoda A."/>
            <person name="Takaki Y."/>
            <person name="Nishi S."/>
            <person name="Hori S."/>
            <person name="Arai W."/>
            <person name="Tsubouchi T."/>
            <person name="Morono Y."/>
            <person name="Uchiyama I."/>
            <person name="Ito T."/>
            <person name="Fujiyama A."/>
            <person name="Inagaki F."/>
            <person name="Takami H."/>
        </authorList>
    </citation>
    <scope>NUCLEOTIDE SEQUENCE</scope>
    <source>
        <strain evidence="2">Expedition CK06-06</strain>
    </source>
</reference>
<dbReference type="EMBL" id="BARS01002774">
    <property type="protein sequence ID" value="GAF72593.1"/>
    <property type="molecule type" value="Genomic_DNA"/>
</dbReference>
<dbReference type="Pfam" id="PF13392">
    <property type="entry name" value="HNH_3"/>
    <property type="match status" value="1"/>
</dbReference>
<comment type="caution">
    <text evidence="2">The sequence shown here is derived from an EMBL/GenBank/DDBJ whole genome shotgun (WGS) entry which is preliminary data.</text>
</comment>
<dbReference type="InterPro" id="IPR044925">
    <property type="entry name" value="His-Me_finger_sf"/>
</dbReference>
<feature type="domain" description="HNH nuclease" evidence="1">
    <location>
        <begin position="51"/>
        <end position="91"/>
    </location>
</feature>
<evidence type="ECO:0000313" key="2">
    <source>
        <dbReference type="EMBL" id="GAF72593.1"/>
    </source>
</evidence>
<dbReference type="SUPFAM" id="SSF54060">
    <property type="entry name" value="His-Me finger endonucleases"/>
    <property type="match status" value="1"/>
</dbReference>
<dbReference type="AlphaFoldDB" id="X0RUX8"/>
<evidence type="ECO:0000259" key="1">
    <source>
        <dbReference type="Pfam" id="PF13392"/>
    </source>
</evidence>
<sequence length="124" mass="14711">MKKIKLTQNKFALVDNADYELVSQYNWHVLTIKNCQYAACSLWNPRRMLLMHRLILGLQSGDGKETDHINRKGLDNRRHNLRTCTHQQNLRNRGAKGAYKVGKKWRSRITINYRDVHLGYFKKK</sequence>
<organism evidence="2">
    <name type="scientific">marine sediment metagenome</name>
    <dbReference type="NCBI Taxonomy" id="412755"/>
    <lineage>
        <taxon>unclassified sequences</taxon>
        <taxon>metagenomes</taxon>
        <taxon>ecological metagenomes</taxon>
    </lineage>
</organism>
<accession>X0RUX8</accession>
<proteinExistence type="predicted"/>
<feature type="non-terminal residue" evidence="2">
    <location>
        <position position="124"/>
    </location>
</feature>
<dbReference type="Gene3D" id="3.90.75.20">
    <property type="match status" value="1"/>
</dbReference>
<protein>
    <recommendedName>
        <fullName evidence="1">HNH nuclease domain-containing protein</fullName>
    </recommendedName>
</protein>
<name>X0RUX8_9ZZZZ</name>
<gene>
    <name evidence="2" type="ORF">S01H1_05320</name>
</gene>
<dbReference type="InterPro" id="IPR003615">
    <property type="entry name" value="HNH_nuc"/>
</dbReference>